<dbReference type="Gene3D" id="1.10.3210.10">
    <property type="entry name" value="Hypothetical protein af1432"/>
    <property type="match status" value="1"/>
</dbReference>
<dbReference type="PRINTS" id="PR01217">
    <property type="entry name" value="PRICHEXTENSN"/>
</dbReference>
<protein>
    <submittedName>
        <fullName evidence="4">HD-GYP domain-containing protein</fullName>
    </submittedName>
</protein>
<evidence type="ECO:0000259" key="3">
    <source>
        <dbReference type="PROSITE" id="PS51832"/>
    </source>
</evidence>
<name>A0A934NF64_9BACT</name>
<proteinExistence type="predicted"/>
<keyword evidence="2" id="KW-0812">Transmembrane</keyword>
<keyword evidence="2" id="KW-0472">Membrane</keyword>
<evidence type="ECO:0000256" key="2">
    <source>
        <dbReference type="SAM" id="Phobius"/>
    </source>
</evidence>
<dbReference type="PROSITE" id="PS51832">
    <property type="entry name" value="HD_GYP"/>
    <property type="match status" value="1"/>
</dbReference>
<feature type="compositionally biased region" description="Pro residues" evidence="1">
    <location>
        <begin position="456"/>
        <end position="489"/>
    </location>
</feature>
<dbReference type="EMBL" id="JAEKNN010000046">
    <property type="protein sequence ID" value="MBJ7609518.1"/>
    <property type="molecule type" value="Genomic_DNA"/>
</dbReference>
<feature type="region of interest" description="Disordered" evidence="1">
    <location>
        <begin position="377"/>
        <end position="492"/>
    </location>
</feature>
<evidence type="ECO:0000313" key="5">
    <source>
        <dbReference type="Proteomes" id="UP000614410"/>
    </source>
</evidence>
<sequence length="604" mass="63426">MASENNRSRGADVAPERQWHRHPVLSNALRIGVFVVPIAASVGVATLLGRLLPRADSVATTALWIGVITTGSLLTLVAFERAARRLLPLAALLNLSLIFPDKAPARFAVARRTGKPRDLQASLERAHEAGHQDEARGMQAVIELVLALSVHDKASRGHSERVRVFTDLLADELKIAESGRNRLRWGALLHDIGKLEVPPTILNKPGKPSEEEWAVLHRHPEEGARLVAPLLPWLGEWGMAVVQHHERFDGTGYPHQLKGHNISLAARIVAVADSYEVMTAPRAYKRPMSVSAARKELVRVAGTQLDPVIVRAFLNVSVGRLWRTIGFGAWIGQIPTLGRVFSFGGFGGAAGSGAGMGLASAAATTILAFSGVVAPGPSSVHADPLSPQAVASAPSTGPGLAPRATFGPHSSTSPTPTPTAATTATTASPTAAPTAASTATTSPTPAPSSATTTTPPTTPPSPQQTLPPNPRPTPPSSPPPTAAPTPTPAPTGGDPWSCPGCTNTSPGCTSYCSGANKTCVTYCTGYSNKVCTTHCVGGGDNKRCVAYCDGNNPQCQTYCRNSGQGNSAVFSAQRLFSRRVFLQADNTLNRTMTTTTAMVMRPLY</sequence>
<evidence type="ECO:0000256" key="1">
    <source>
        <dbReference type="SAM" id="MobiDB-lite"/>
    </source>
</evidence>
<dbReference type="AlphaFoldDB" id="A0A934NF64"/>
<organism evidence="4 5">
    <name type="scientific">Candidatus Amunia macphersoniae</name>
    <dbReference type="NCBI Taxonomy" id="3127014"/>
    <lineage>
        <taxon>Bacteria</taxon>
        <taxon>Bacillati</taxon>
        <taxon>Candidatus Dormiibacterota</taxon>
        <taxon>Candidatus Dormibacteria</taxon>
        <taxon>Candidatus Aeolococcales</taxon>
        <taxon>Candidatus Aeolococcaceae</taxon>
        <taxon>Candidatus Amunia</taxon>
    </lineage>
</organism>
<dbReference type="Pfam" id="PF13487">
    <property type="entry name" value="HD_5"/>
    <property type="match status" value="1"/>
</dbReference>
<keyword evidence="2" id="KW-1133">Transmembrane helix</keyword>
<dbReference type="CDD" id="cd00077">
    <property type="entry name" value="HDc"/>
    <property type="match status" value="1"/>
</dbReference>
<evidence type="ECO:0000313" key="4">
    <source>
        <dbReference type="EMBL" id="MBJ7609518.1"/>
    </source>
</evidence>
<comment type="caution">
    <text evidence="4">The sequence shown here is derived from an EMBL/GenBank/DDBJ whole genome shotgun (WGS) entry which is preliminary data.</text>
</comment>
<dbReference type="SUPFAM" id="SSF109604">
    <property type="entry name" value="HD-domain/PDEase-like"/>
    <property type="match status" value="1"/>
</dbReference>
<gene>
    <name evidence="4" type="ORF">JF887_08850</name>
</gene>
<dbReference type="InterPro" id="IPR003607">
    <property type="entry name" value="HD/PDEase_dom"/>
</dbReference>
<dbReference type="PANTHER" id="PTHR43155">
    <property type="entry name" value="CYCLIC DI-GMP PHOSPHODIESTERASE PA4108-RELATED"/>
    <property type="match status" value="1"/>
</dbReference>
<feature type="transmembrane region" description="Helical" evidence="2">
    <location>
        <begin position="58"/>
        <end position="79"/>
    </location>
</feature>
<feature type="compositionally biased region" description="Low complexity" evidence="1">
    <location>
        <begin position="410"/>
        <end position="455"/>
    </location>
</feature>
<accession>A0A934NF64</accession>
<dbReference type="PANTHER" id="PTHR43155:SF2">
    <property type="entry name" value="CYCLIC DI-GMP PHOSPHODIESTERASE PA4108"/>
    <property type="match status" value="1"/>
</dbReference>
<dbReference type="SMART" id="SM00471">
    <property type="entry name" value="HDc"/>
    <property type="match status" value="1"/>
</dbReference>
<feature type="transmembrane region" description="Helical" evidence="2">
    <location>
        <begin position="31"/>
        <end position="52"/>
    </location>
</feature>
<feature type="domain" description="HD-GYP" evidence="3">
    <location>
        <begin position="133"/>
        <end position="329"/>
    </location>
</feature>
<reference evidence="4 5" key="1">
    <citation type="submission" date="2020-10" db="EMBL/GenBank/DDBJ databases">
        <title>Ca. Dormibacterota MAGs.</title>
        <authorList>
            <person name="Montgomery K."/>
        </authorList>
    </citation>
    <scope>NUCLEOTIDE SEQUENCE [LARGE SCALE GENOMIC DNA]</scope>
    <source>
        <strain evidence="4">Mitchell_Peninsula_5</strain>
    </source>
</reference>
<dbReference type="InterPro" id="IPR037522">
    <property type="entry name" value="HD_GYP_dom"/>
</dbReference>
<dbReference type="Proteomes" id="UP000614410">
    <property type="component" value="Unassembled WGS sequence"/>
</dbReference>